<feature type="domain" description="HTH lacI-type" evidence="4">
    <location>
        <begin position="3"/>
        <end position="58"/>
    </location>
</feature>
<dbReference type="PROSITE" id="PS50932">
    <property type="entry name" value="HTH_LACI_2"/>
    <property type="match status" value="1"/>
</dbReference>
<evidence type="ECO:0000256" key="2">
    <source>
        <dbReference type="ARBA" id="ARBA00023125"/>
    </source>
</evidence>
<name>A0A0R1LT26_9LACO</name>
<dbReference type="GO" id="GO:0000976">
    <property type="term" value="F:transcription cis-regulatory region binding"/>
    <property type="evidence" value="ECO:0007669"/>
    <property type="project" value="TreeGrafter"/>
</dbReference>
<organism evidence="5 6">
    <name type="scientific">Levilactobacillus acidifarinae DSM 19394 = JCM 15949</name>
    <dbReference type="NCBI Taxonomy" id="1423715"/>
    <lineage>
        <taxon>Bacteria</taxon>
        <taxon>Bacillati</taxon>
        <taxon>Bacillota</taxon>
        <taxon>Bacilli</taxon>
        <taxon>Lactobacillales</taxon>
        <taxon>Lactobacillaceae</taxon>
        <taxon>Levilactobacillus</taxon>
    </lineage>
</organism>
<dbReference type="RefSeq" id="WP_057801220.1">
    <property type="nucleotide sequence ID" value="NZ_AZDV01000005.1"/>
</dbReference>
<evidence type="ECO:0000259" key="4">
    <source>
        <dbReference type="PROSITE" id="PS50932"/>
    </source>
</evidence>
<dbReference type="PANTHER" id="PTHR30146">
    <property type="entry name" value="LACI-RELATED TRANSCRIPTIONAL REPRESSOR"/>
    <property type="match status" value="1"/>
</dbReference>
<evidence type="ECO:0000256" key="3">
    <source>
        <dbReference type="ARBA" id="ARBA00023163"/>
    </source>
</evidence>
<dbReference type="Gene3D" id="1.10.260.40">
    <property type="entry name" value="lambda repressor-like DNA-binding domains"/>
    <property type="match status" value="1"/>
</dbReference>
<comment type="caution">
    <text evidence="5">The sequence shown here is derived from an EMBL/GenBank/DDBJ whole genome shotgun (WGS) entry which is preliminary data.</text>
</comment>
<keyword evidence="6" id="KW-1185">Reference proteome</keyword>
<evidence type="ECO:0000313" key="5">
    <source>
        <dbReference type="EMBL" id="KRK95961.1"/>
    </source>
</evidence>
<dbReference type="OrthoDB" id="9796186at2"/>
<dbReference type="InterPro" id="IPR000843">
    <property type="entry name" value="HTH_LacI"/>
</dbReference>
<dbReference type="Pfam" id="PF00356">
    <property type="entry name" value="LacI"/>
    <property type="match status" value="1"/>
</dbReference>
<keyword evidence="3" id="KW-0804">Transcription</keyword>
<dbReference type="STRING" id="1423715.FD25_GL002422"/>
<dbReference type="InterPro" id="IPR046335">
    <property type="entry name" value="LacI/GalR-like_sensor"/>
</dbReference>
<dbReference type="Pfam" id="PF13377">
    <property type="entry name" value="Peripla_BP_3"/>
    <property type="match status" value="1"/>
</dbReference>
<gene>
    <name evidence="5" type="ORF">FD25_GL002422</name>
</gene>
<dbReference type="AlphaFoldDB" id="A0A0R1LT26"/>
<dbReference type="SMART" id="SM00354">
    <property type="entry name" value="HTH_LACI"/>
    <property type="match status" value="1"/>
</dbReference>
<keyword evidence="1" id="KW-0805">Transcription regulation</keyword>
<sequence>MRVTIKDIAKETGLAPSTVSMILNKKSFRVSDATRKRVLETADRLGYVSNKMAVNLQKQITTNIGLIVPDIRNDFYASFAKGAEQKCRENNWGLLIANSDNNQQREEEYINSFYQQNVSGIIMARATQGENIGETSFIKMKKLGITHVLLDFSGTDVSNVVAGNHFRGGYVATSHLIDLGHRKIACITGDLRLEGAQTRLAGYKQALLDHHLNFDSQLVFESDYTYENTMKIVKQMNLNKFTGVFAFNDLMALAFINYAKAQNYTVPIDFSVIGYDDIFLTQIMHPQLTTMQQPILKMGSDAASIIIKNPIFSGKRHIKKYEPILIKRETTSTPNRQL</sequence>
<dbReference type="Gene3D" id="3.40.50.2300">
    <property type="match status" value="2"/>
</dbReference>
<evidence type="ECO:0000313" key="6">
    <source>
        <dbReference type="Proteomes" id="UP000051955"/>
    </source>
</evidence>
<dbReference type="EMBL" id="AZDV01000005">
    <property type="protein sequence ID" value="KRK95961.1"/>
    <property type="molecule type" value="Genomic_DNA"/>
</dbReference>
<dbReference type="CDD" id="cd06267">
    <property type="entry name" value="PBP1_LacI_sugar_binding-like"/>
    <property type="match status" value="1"/>
</dbReference>
<keyword evidence="2" id="KW-0238">DNA-binding</keyword>
<accession>A0A0R1LT26</accession>
<dbReference type="InterPro" id="IPR010982">
    <property type="entry name" value="Lambda_DNA-bd_dom_sf"/>
</dbReference>
<dbReference type="CDD" id="cd01392">
    <property type="entry name" value="HTH_LacI"/>
    <property type="match status" value="1"/>
</dbReference>
<protein>
    <submittedName>
        <fullName evidence="5">LacI family transcriptional regulator</fullName>
    </submittedName>
</protein>
<reference evidence="5 6" key="1">
    <citation type="journal article" date="2015" name="Genome Announc.">
        <title>Expanding the biotechnology potential of lactobacilli through comparative genomics of 213 strains and associated genera.</title>
        <authorList>
            <person name="Sun Z."/>
            <person name="Harris H.M."/>
            <person name="McCann A."/>
            <person name="Guo C."/>
            <person name="Argimon S."/>
            <person name="Zhang W."/>
            <person name="Yang X."/>
            <person name="Jeffery I.B."/>
            <person name="Cooney J.C."/>
            <person name="Kagawa T.F."/>
            <person name="Liu W."/>
            <person name="Song Y."/>
            <person name="Salvetti E."/>
            <person name="Wrobel A."/>
            <person name="Rasinkangas P."/>
            <person name="Parkhill J."/>
            <person name="Rea M.C."/>
            <person name="O'Sullivan O."/>
            <person name="Ritari J."/>
            <person name="Douillard F.P."/>
            <person name="Paul Ross R."/>
            <person name="Yang R."/>
            <person name="Briner A.E."/>
            <person name="Felis G.E."/>
            <person name="de Vos W.M."/>
            <person name="Barrangou R."/>
            <person name="Klaenhammer T.R."/>
            <person name="Caufield P.W."/>
            <person name="Cui Y."/>
            <person name="Zhang H."/>
            <person name="O'Toole P.W."/>
        </authorList>
    </citation>
    <scope>NUCLEOTIDE SEQUENCE [LARGE SCALE GENOMIC DNA]</scope>
    <source>
        <strain evidence="5 6">DSM 19394</strain>
    </source>
</reference>
<dbReference type="PATRIC" id="fig|1423715.3.peg.2499"/>
<evidence type="ECO:0000256" key="1">
    <source>
        <dbReference type="ARBA" id="ARBA00023015"/>
    </source>
</evidence>
<proteinExistence type="predicted"/>
<dbReference type="SUPFAM" id="SSF47413">
    <property type="entry name" value="lambda repressor-like DNA-binding domains"/>
    <property type="match status" value="1"/>
</dbReference>
<dbReference type="Proteomes" id="UP000051955">
    <property type="component" value="Unassembled WGS sequence"/>
</dbReference>
<dbReference type="InterPro" id="IPR028082">
    <property type="entry name" value="Peripla_BP_I"/>
</dbReference>
<dbReference type="GO" id="GO:0003700">
    <property type="term" value="F:DNA-binding transcription factor activity"/>
    <property type="evidence" value="ECO:0007669"/>
    <property type="project" value="TreeGrafter"/>
</dbReference>
<dbReference type="SUPFAM" id="SSF53822">
    <property type="entry name" value="Periplasmic binding protein-like I"/>
    <property type="match status" value="1"/>
</dbReference>
<dbReference type="PANTHER" id="PTHR30146:SF154">
    <property type="entry name" value="TRANSCRIPTION REGULATOR, MEMBER OF GALR FAMILY"/>
    <property type="match status" value="1"/>
</dbReference>